<dbReference type="AlphaFoldDB" id="A0A5N6W8V0"/>
<name>A0A5N6W8V0_9EURO</name>
<dbReference type="EMBL" id="ML738302">
    <property type="protein sequence ID" value="KAE8317287.1"/>
    <property type="molecule type" value="Genomic_DNA"/>
</dbReference>
<evidence type="ECO:0000313" key="3">
    <source>
        <dbReference type="Proteomes" id="UP000325433"/>
    </source>
</evidence>
<dbReference type="InterPro" id="IPR046676">
    <property type="entry name" value="DUF6546"/>
</dbReference>
<accession>A0A5N6W8V0</accession>
<protein>
    <recommendedName>
        <fullName evidence="1">DUF6546 domain-containing protein</fullName>
    </recommendedName>
</protein>
<feature type="domain" description="DUF6546" evidence="1">
    <location>
        <begin position="305"/>
        <end position="502"/>
    </location>
</feature>
<gene>
    <name evidence="2" type="ORF">BDV41DRAFT_572980</name>
</gene>
<proteinExistence type="predicted"/>
<reference evidence="3" key="1">
    <citation type="submission" date="2019-04" db="EMBL/GenBank/DDBJ databases">
        <title>Friends and foes A comparative genomics studyof 23 Aspergillus species from section Flavi.</title>
        <authorList>
            <consortium name="DOE Joint Genome Institute"/>
            <person name="Kjaerbolling I."/>
            <person name="Vesth T."/>
            <person name="Frisvad J.C."/>
            <person name="Nybo J.L."/>
            <person name="Theobald S."/>
            <person name="Kildgaard S."/>
            <person name="Isbrandt T."/>
            <person name="Kuo A."/>
            <person name="Sato A."/>
            <person name="Lyhne E.K."/>
            <person name="Kogle M.E."/>
            <person name="Wiebenga A."/>
            <person name="Kun R.S."/>
            <person name="Lubbers R.J."/>
            <person name="Makela M.R."/>
            <person name="Barry K."/>
            <person name="Chovatia M."/>
            <person name="Clum A."/>
            <person name="Daum C."/>
            <person name="Haridas S."/>
            <person name="He G."/>
            <person name="LaButti K."/>
            <person name="Lipzen A."/>
            <person name="Mondo S."/>
            <person name="Riley R."/>
            <person name="Salamov A."/>
            <person name="Simmons B.A."/>
            <person name="Magnuson J.K."/>
            <person name="Henrissat B."/>
            <person name="Mortensen U.H."/>
            <person name="Larsen T.O."/>
            <person name="Devries R.P."/>
            <person name="Grigoriev I.V."/>
            <person name="Machida M."/>
            <person name="Baker S.E."/>
            <person name="Andersen M.R."/>
        </authorList>
    </citation>
    <scope>NUCLEOTIDE SEQUENCE [LARGE SCALE GENOMIC DNA]</scope>
    <source>
        <strain evidence="3">CBS 130015</strain>
    </source>
</reference>
<dbReference type="Pfam" id="PF20183">
    <property type="entry name" value="DUF6546"/>
    <property type="match status" value="1"/>
</dbReference>
<evidence type="ECO:0000259" key="1">
    <source>
        <dbReference type="Pfam" id="PF20183"/>
    </source>
</evidence>
<dbReference type="Proteomes" id="UP000325433">
    <property type="component" value="Unassembled WGS sequence"/>
</dbReference>
<evidence type="ECO:0000313" key="2">
    <source>
        <dbReference type="EMBL" id="KAE8317287.1"/>
    </source>
</evidence>
<keyword evidence="3" id="KW-1185">Reference proteome</keyword>
<organism evidence="2 3">
    <name type="scientific">Aspergillus transmontanensis</name>
    <dbReference type="NCBI Taxonomy" id="1034304"/>
    <lineage>
        <taxon>Eukaryota</taxon>
        <taxon>Fungi</taxon>
        <taxon>Dikarya</taxon>
        <taxon>Ascomycota</taxon>
        <taxon>Pezizomycotina</taxon>
        <taxon>Eurotiomycetes</taxon>
        <taxon>Eurotiomycetidae</taxon>
        <taxon>Eurotiales</taxon>
        <taxon>Aspergillaceae</taxon>
        <taxon>Aspergillus</taxon>
        <taxon>Aspergillus subgen. Circumdati</taxon>
    </lineage>
</organism>
<sequence length="519" mass="59797">MTILKHGDIDQESTGLVLNHSLTPLMKTEYSIKKTASMLHWYSLARELRLAILGILVRQNHGLAPYATVCKEWQAAIEKKIFCRLKLQPSCLHDFESMVPRRRCVVKHIWLNIQLRSYSCRSCQDLESCSWTSSNNRIIWRAITKLFSILSTWDLVGDGLSLELSAQSPSDSEHWFKNSYFRADGEDRNDGEGIYGKKAACIIHDPKHGWVDGRQLAVPDGYAVLRLFEKIDLRFKEELPEVHAVTKLVLRRQCRRRFVPRTLWALLDKLPQLKNIVYEPWRVLDRTIQELHYDTDYKTMIETHLPKSLKRISLFEDFNEDYVTLVQRTTCLQPDLVRVAQPAVGAALAYRSLEVEELYVSFMIDAQHFFEARHPSWTWASLQTLVLTSPLLAPATNHRNISGLLQDAGEAALRMPKLQTMALWNGGKREACGFLFRKGRNNPTITLRSTWDMNLEHETIKVWRRVASPNGLRIEMRMLRGDIINSHGDAIYHLGLPHGVIDPVCLRQIRKEGLSRGLP</sequence>